<protein>
    <submittedName>
        <fullName evidence="3">Uncharacterized protein</fullName>
    </submittedName>
</protein>
<comment type="caution">
    <text evidence="3">The sequence shown here is derived from an EMBL/GenBank/DDBJ whole genome shotgun (WGS) entry which is preliminary data.</text>
</comment>
<keyword evidence="1" id="KW-1133">Transmembrane helix</keyword>
<evidence type="ECO:0000256" key="2">
    <source>
        <dbReference type="SAM" id="SignalP"/>
    </source>
</evidence>
<evidence type="ECO:0000313" key="4">
    <source>
        <dbReference type="Proteomes" id="UP000626092"/>
    </source>
</evidence>
<keyword evidence="1" id="KW-0472">Membrane</keyword>
<dbReference type="EMBL" id="WJXA01000011">
    <property type="protein sequence ID" value="KAF7127658.1"/>
    <property type="molecule type" value="Genomic_DNA"/>
</dbReference>
<keyword evidence="2" id="KW-0732">Signal</keyword>
<proteinExistence type="predicted"/>
<organism evidence="3 4">
    <name type="scientific">Rhododendron simsii</name>
    <name type="common">Sims's rhododendron</name>
    <dbReference type="NCBI Taxonomy" id="118357"/>
    <lineage>
        <taxon>Eukaryota</taxon>
        <taxon>Viridiplantae</taxon>
        <taxon>Streptophyta</taxon>
        <taxon>Embryophyta</taxon>
        <taxon>Tracheophyta</taxon>
        <taxon>Spermatophyta</taxon>
        <taxon>Magnoliopsida</taxon>
        <taxon>eudicotyledons</taxon>
        <taxon>Gunneridae</taxon>
        <taxon>Pentapetalae</taxon>
        <taxon>asterids</taxon>
        <taxon>Ericales</taxon>
        <taxon>Ericaceae</taxon>
        <taxon>Ericoideae</taxon>
        <taxon>Rhodoreae</taxon>
        <taxon>Rhododendron</taxon>
    </lineage>
</organism>
<accession>A0A834LBM3</accession>
<feature type="transmembrane region" description="Helical" evidence="1">
    <location>
        <begin position="46"/>
        <end position="73"/>
    </location>
</feature>
<name>A0A834LBM3_RHOSS</name>
<reference evidence="3" key="1">
    <citation type="submission" date="2019-11" db="EMBL/GenBank/DDBJ databases">
        <authorList>
            <person name="Liu Y."/>
            <person name="Hou J."/>
            <person name="Li T.-Q."/>
            <person name="Guan C.-H."/>
            <person name="Wu X."/>
            <person name="Wu H.-Z."/>
            <person name="Ling F."/>
            <person name="Zhang R."/>
            <person name="Shi X.-G."/>
            <person name="Ren J.-P."/>
            <person name="Chen E.-F."/>
            <person name="Sun J.-M."/>
        </authorList>
    </citation>
    <scope>NUCLEOTIDE SEQUENCE</scope>
    <source>
        <strain evidence="3">Adult_tree_wgs_1</strain>
        <tissue evidence="3">Leaves</tissue>
    </source>
</reference>
<dbReference type="AlphaFoldDB" id="A0A834LBM3"/>
<feature type="chain" id="PRO_5032734491" evidence="2">
    <location>
        <begin position="28"/>
        <end position="74"/>
    </location>
</feature>
<feature type="signal peptide" evidence="2">
    <location>
        <begin position="1"/>
        <end position="27"/>
    </location>
</feature>
<evidence type="ECO:0000256" key="1">
    <source>
        <dbReference type="SAM" id="Phobius"/>
    </source>
</evidence>
<dbReference type="Proteomes" id="UP000626092">
    <property type="component" value="Unassembled WGS sequence"/>
</dbReference>
<keyword evidence="1" id="KW-0812">Transmembrane</keyword>
<sequence length="74" mass="7195">MAVSNTSLVALMAVALTVVSLLGSSLAADAPAPSPVSPAGAVSPSFALSCLVAVSAFLFGSALKSVVLFVILFA</sequence>
<keyword evidence="4" id="KW-1185">Reference proteome</keyword>
<evidence type="ECO:0000313" key="3">
    <source>
        <dbReference type="EMBL" id="KAF7127658.1"/>
    </source>
</evidence>
<gene>
    <name evidence="3" type="ORF">RHSIM_Rhsim11G0047400</name>
</gene>